<evidence type="ECO:0000313" key="3">
    <source>
        <dbReference type="Proteomes" id="UP000274131"/>
    </source>
</evidence>
<evidence type="ECO:0000313" key="4">
    <source>
        <dbReference type="WBParaSite" id="EVEC_0001209301-mRNA-1"/>
    </source>
</evidence>
<reference evidence="2 3" key="2">
    <citation type="submission" date="2018-10" db="EMBL/GenBank/DDBJ databases">
        <authorList>
            <consortium name="Pathogen Informatics"/>
        </authorList>
    </citation>
    <scope>NUCLEOTIDE SEQUENCE [LARGE SCALE GENOMIC DNA]</scope>
</reference>
<dbReference type="AlphaFoldDB" id="A0A0N4VMD5"/>
<proteinExistence type="predicted"/>
<name>A0A0N4VMD5_ENTVE</name>
<evidence type="ECO:0000313" key="2">
    <source>
        <dbReference type="EMBL" id="VDD96580.1"/>
    </source>
</evidence>
<keyword evidence="3" id="KW-1185">Reference proteome</keyword>
<evidence type="ECO:0000256" key="1">
    <source>
        <dbReference type="SAM" id="MobiDB-lite"/>
    </source>
</evidence>
<feature type="compositionally biased region" description="Polar residues" evidence="1">
    <location>
        <begin position="122"/>
        <end position="147"/>
    </location>
</feature>
<dbReference type="OrthoDB" id="5912039at2759"/>
<organism evidence="4">
    <name type="scientific">Enterobius vermicularis</name>
    <name type="common">Human pinworm</name>
    <dbReference type="NCBI Taxonomy" id="51028"/>
    <lineage>
        <taxon>Eukaryota</taxon>
        <taxon>Metazoa</taxon>
        <taxon>Ecdysozoa</taxon>
        <taxon>Nematoda</taxon>
        <taxon>Chromadorea</taxon>
        <taxon>Rhabditida</taxon>
        <taxon>Spirurina</taxon>
        <taxon>Oxyuridomorpha</taxon>
        <taxon>Oxyuroidea</taxon>
        <taxon>Oxyuridae</taxon>
        <taxon>Enterobius</taxon>
    </lineage>
</organism>
<sequence>MHPFFNDKLYKEKTNGIEIVQFVGIGRKKNKGRGNSADNDDDATNDDDDGEEEVDEGDEGDDDMVVAVDDDDAQSTPVIGGSCDLGSAEVQIGGKQTQFFLKCEPNQESQEGKGVWVVKSRNAASPTAIPQPSTTLPPANTEPQQHPKQLRKQPSIICCPTSS</sequence>
<feature type="region of interest" description="Disordered" evidence="1">
    <location>
        <begin position="28"/>
        <end position="66"/>
    </location>
</feature>
<dbReference type="WBParaSite" id="EVEC_0001209301-mRNA-1">
    <property type="protein sequence ID" value="EVEC_0001209301-mRNA-1"/>
    <property type="gene ID" value="EVEC_0001209301"/>
</dbReference>
<gene>
    <name evidence="2" type="ORF">EVEC_LOCUS11331</name>
</gene>
<feature type="compositionally biased region" description="Acidic residues" evidence="1">
    <location>
        <begin position="38"/>
        <end position="66"/>
    </location>
</feature>
<reference evidence="4" key="1">
    <citation type="submission" date="2017-02" db="UniProtKB">
        <authorList>
            <consortium name="WormBaseParasite"/>
        </authorList>
    </citation>
    <scope>IDENTIFICATION</scope>
</reference>
<dbReference type="EMBL" id="UXUI01011892">
    <property type="protein sequence ID" value="VDD96580.1"/>
    <property type="molecule type" value="Genomic_DNA"/>
</dbReference>
<dbReference type="STRING" id="51028.A0A0N4VMD5"/>
<accession>A0A0N4VMD5</accession>
<feature type="region of interest" description="Disordered" evidence="1">
    <location>
        <begin position="106"/>
        <end position="163"/>
    </location>
</feature>
<dbReference type="Proteomes" id="UP000274131">
    <property type="component" value="Unassembled WGS sequence"/>
</dbReference>
<protein>
    <submittedName>
        <fullName evidence="2 4">Uncharacterized protein</fullName>
    </submittedName>
</protein>